<dbReference type="SMART" id="SM01114">
    <property type="entry name" value="CXC"/>
    <property type="match status" value="2"/>
</dbReference>
<name>A0A8J6CJ49_9ROSI</name>
<keyword evidence="7" id="KW-1185">Reference proteome</keyword>
<feature type="region of interest" description="Disordered" evidence="4">
    <location>
        <begin position="251"/>
        <end position="272"/>
    </location>
</feature>
<comment type="subcellular location">
    <subcellularLocation>
        <location evidence="1">Nucleus</location>
    </subcellularLocation>
</comment>
<evidence type="ECO:0000256" key="3">
    <source>
        <dbReference type="ARBA" id="ARBA00023242"/>
    </source>
</evidence>
<keyword evidence="3" id="KW-0539">Nucleus</keyword>
<reference evidence="6 7" key="1">
    <citation type="journal article" date="2021" name="bioRxiv">
        <title>The Gossypium anomalum genome as a resource for cotton improvement and evolutionary analysis of hybrid incompatibility.</title>
        <authorList>
            <person name="Grover C.E."/>
            <person name="Yuan D."/>
            <person name="Arick M.A."/>
            <person name="Miller E.R."/>
            <person name="Hu G."/>
            <person name="Peterson D.G."/>
            <person name="Wendel J.F."/>
            <person name="Udall J.A."/>
        </authorList>
    </citation>
    <scope>NUCLEOTIDE SEQUENCE [LARGE SCALE GENOMIC DNA]</scope>
    <source>
        <strain evidence="6">JFW-Udall</strain>
        <tissue evidence="6">Leaf</tissue>
    </source>
</reference>
<organism evidence="6 7">
    <name type="scientific">Gossypium anomalum</name>
    <dbReference type="NCBI Taxonomy" id="47600"/>
    <lineage>
        <taxon>Eukaryota</taxon>
        <taxon>Viridiplantae</taxon>
        <taxon>Streptophyta</taxon>
        <taxon>Embryophyta</taxon>
        <taxon>Tracheophyta</taxon>
        <taxon>Spermatophyta</taxon>
        <taxon>Magnoliopsida</taxon>
        <taxon>eudicotyledons</taxon>
        <taxon>Gunneridae</taxon>
        <taxon>Pentapetalae</taxon>
        <taxon>rosids</taxon>
        <taxon>malvids</taxon>
        <taxon>Malvales</taxon>
        <taxon>Malvaceae</taxon>
        <taxon>Malvoideae</taxon>
        <taxon>Gossypium</taxon>
    </lineage>
</organism>
<proteinExistence type="inferred from homology"/>
<dbReference type="EMBL" id="JAHUZN010000013">
    <property type="protein sequence ID" value="KAG8472821.1"/>
    <property type="molecule type" value="Genomic_DNA"/>
</dbReference>
<comment type="similarity">
    <text evidence="2">Belongs to the lin-54 family.</text>
</comment>
<evidence type="ECO:0000313" key="7">
    <source>
        <dbReference type="Proteomes" id="UP000701853"/>
    </source>
</evidence>
<feature type="region of interest" description="Disordered" evidence="4">
    <location>
        <begin position="624"/>
        <end position="654"/>
    </location>
</feature>
<feature type="region of interest" description="Disordered" evidence="4">
    <location>
        <begin position="577"/>
        <end position="597"/>
    </location>
</feature>
<gene>
    <name evidence="6" type="ORF">CXB51_034701</name>
</gene>
<dbReference type="GO" id="GO:0003700">
    <property type="term" value="F:DNA-binding transcription factor activity"/>
    <property type="evidence" value="ECO:0007669"/>
    <property type="project" value="InterPro"/>
</dbReference>
<evidence type="ECO:0000256" key="4">
    <source>
        <dbReference type="SAM" id="MobiDB-lite"/>
    </source>
</evidence>
<sequence>MNTPDKTQITPTSNLSKFEDSPVFKYIDSLSPIELAKSRQTDNGFSSLAFLSPSSLFPSPQITCHRESRHHFLEPLNSRVARSGHESNTSEGASKVDEHLGCLNNDCSSKETSSGQVDEQPNLATDLSRTLKYDCRSPDGDFEPCNEILKKTNVEVAGQERSPFQCNRDKWEERQQSFQNERDLRKICGIKRSEESAGSDWVAVLSDVADMLTMKSSIIHENTDGQDWRTTNSGTTSFISNILQFPLDKANNSENAESGDPSGSFKQSESGEPVMDQMHVILSTCLPDELVVNDSGLKKDDKEGNCNQSNHQQFSIRRRCLVFEKSPGFGLHLNSLPNIPKGGQSPLSKSILSSTNRGEVPDDNKGVVTENSYEIPATFGGDEADHNSPEKKRHFELVEESVACKRCNCKRSKCLKLYCDCFAAGLYCIEPCSCQDCFNKPIHENVVLETRRQIESRNPLAFAPKVLCCILMMVLSSLNEWSLLLAFYLNHIKNMVLLVQGEINKTPASARHKRGCNCKRSSCLKKYCECFQAGVGCSLSCRCEGCKNSFGRKDGGCESESDGDNLEACEKNASEKSSHDTVITKGQGHPDLSVPSPDISRLPFAYSGKLAAFFPHSIKSSPQLCSTQEQGSSDTSSCKPKLESNLDGIPENGTPEIPKHKCFTLVSNPTSPNCKRVFSTPNHDSTSSSTTWRSRKLILRSVPSFPSFSPP</sequence>
<evidence type="ECO:0000259" key="5">
    <source>
        <dbReference type="PROSITE" id="PS51634"/>
    </source>
</evidence>
<dbReference type="AlphaFoldDB" id="A0A8J6CJ49"/>
<dbReference type="InterPro" id="IPR044522">
    <property type="entry name" value="TSO1-like"/>
</dbReference>
<dbReference type="Pfam" id="PF03638">
    <property type="entry name" value="TCR"/>
    <property type="match status" value="2"/>
</dbReference>
<dbReference type="GO" id="GO:0005634">
    <property type="term" value="C:nucleus"/>
    <property type="evidence" value="ECO:0007669"/>
    <property type="project" value="UniProtKB-SubCell"/>
</dbReference>
<accession>A0A8J6CJ49</accession>
<dbReference type="Proteomes" id="UP000701853">
    <property type="component" value="Chromosome 13"/>
</dbReference>
<dbReference type="OrthoDB" id="6283463at2759"/>
<feature type="domain" description="CRC" evidence="5">
    <location>
        <begin position="403"/>
        <end position="551"/>
    </location>
</feature>
<evidence type="ECO:0000256" key="1">
    <source>
        <dbReference type="ARBA" id="ARBA00004123"/>
    </source>
</evidence>
<feature type="compositionally biased region" description="Polar residues" evidence="4">
    <location>
        <begin position="674"/>
        <end position="684"/>
    </location>
</feature>
<dbReference type="InterPro" id="IPR033467">
    <property type="entry name" value="Tesmin/TSO1-like_CXC"/>
</dbReference>
<dbReference type="PROSITE" id="PS51634">
    <property type="entry name" value="CRC"/>
    <property type="match status" value="1"/>
</dbReference>
<dbReference type="InterPro" id="IPR005172">
    <property type="entry name" value="CRC"/>
</dbReference>
<protein>
    <recommendedName>
        <fullName evidence="5">CRC domain-containing protein</fullName>
    </recommendedName>
</protein>
<evidence type="ECO:0000256" key="2">
    <source>
        <dbReference type="ARBA" id="ARBA00007267"/>
    </source>
</evidence>
<dbReference type="PANTHER" id="PTHR46159:SF15">
    <property type="entry name" value="CRC DOMAIN-CONTAINING PROTEIN"/>
    <property type="match status" value="1"/>
</dbReference>
<dbReference type="PANTHER" id="PTHR46159">
    <property type="entry name" value="PROTEIN TESMIN/TSO1-LIKE CXC 2"/>
    <property type="match status" value="1"/>
</dbReference>
<feature type="region of interest" description="Disordered" evidence="4">
    <location>
        <begin position="674"/>
        <end position="693"/>
    </location>
</feature>
<comment type="caution">
    <text evidence="6">The sequence shown here is derived from an EMBL/GenBank/DDBJ whole genome shotgun (WGS) entry which is preliminary data.</text>
</comment>
<evidence type="ECO:0000313" key="6">
    <source>
        <dbReference type="EMBL" id="KAG8472821.1"/>
    </source>
</evidence>
<feature type="compositionally biased region" description="Polar residues" evidence="4">
    <location>
        <begin position="624"/>
        <end position="638"/>
    </location>
</feature>